<evidence type="ECO:0000256" key="1">
    <source>
        <dbReference type="SAM" id="SignalP"/>
    </source>
</evidence>
<feature type="signal peptide" evidence="1">
    <location>
        <begin position="1"/>
        <end position="20"/>
    </location>
</feature>
<keyword evidence="1" id="KW-0732">Signal</keyword>
<keyword evidence="3" id="KW-1185">Reference proteome</keyword>
<reference evidence="3" key="1">
    <citation type="submission" date="2018-05" db="EMBL/GenBank/DDBJ databases">
        <title>Genome sequencing of Phenylobacterium sp. HYN0004.</title>
        <authorList>
            <person name="Yi H."/>
            <person name="Baek C."/>
        </authorList>
    </citation>
    <scope>NUCLEOTIDE SEQUENCE [LARGE SCALE GENOMIC DNA]</scope>
    <source>
        <strain evidence="3">HYN0004</strain>
    </source>
</reference>
<dbReference type="PANTHER" id="PTHR36302">
    <property type="entry name" value="BLR7088 PROTEIN"/>
    <property type="match status" value="1"/>
</dbReference>
<dbReference type="InterPro" id="IPR058248">
    <property type="entry name" value="Lxx211020-like"/>
</dbReference>
<evidence type="ECO:0000313" key="3">
    <source>
        <dbReference type="Proteomes" id="UP000247763"/>
    </source>
</evidence>
<dbReference type="Gene3D" id="2.60.40.1890">
    <property type="entry name" value="PCu(A)C copper chaperone"/>
    <property type="match status" value="1"/>
</dbReference>
<dbReference type="EMBL" id="CP029479">
    <property type="protein sequence ID" value="AWM77478.1"/>
    <property type="molecule type" value="Genomic_DNA"/>
</dbReference>
<gene>
    <name evidence="2" type="ORF">HYN04_06695</name>
</gene>
<organism evidence="2 3">
    <name type="scientific">Phenylobacterium parvum</name>
    <dbReference type="NCBI Taxonomy" id="2201350"/>
    <lineage>
        <taxon>Bacteria</taxon>
        <taxon>Pseudomonadati</taxon>
        <taxon>Pseudomonadota</taxon>
        <taxon>Alphaproteobacteria</taxon>
        <taxon>Caulobacterales</taxon>
        <taxon>Caulobacteraceae</taxon>
        <taxon>Phenylobacterium</taxon>
    </lineage>
</organism>
<evidence type="ECO:0000313" key="2">
    <source>
        <dbReference type="EMBL" id="AWM77478.1"/>
    </source>
</evidence>
<evidence type="ECO:0008006" key="4">
    <source>
        <dbReference type="Google" id="ProtNLM"/>
    </source>
</evidence>
<dbReference type="RefSeq" id="WP_110450045.1">
    <property type="nucleotide sequence ID" value="NZ_CP029479.1"/>
</dbReference>
<dbReference type="OrthoDB" id="9796962at2"/>
<dbReference type="PANTHER" id="PTHR36302:SF1">
    <property type="entry name" value="COPPER CHAPERONE PCU(A)C"/>
    <property type="match status" value="1"/>
</dbReference>
<accession>A0A2Z3I154</accession>
<dbReference type="InterPro" id="IPR007410">
    <property type="entry name" value="LpqE-like"/>
</dbReference>
<dbReference type="InterPro" id="IPR036182">
    <property type="entry name" value="PCuAC_sf"/>
</dbReference>
<sequence>MRSLLLATAVALTAAGAAFAHDYAAGDLRIAHPWTRPTSAGAPAAAGYLDITNTGRSADRLVSASTPHAARVEIHQSSMEGGMMRMKALPAGVEIPAGGVVKLAPGGLHLMLFGPTAAVKEGDRIPLTLTFAKAGKVKVELAAESRPAAKPAAMPEGHRH</sequence>
<name>A0A2Z3I154_9CAUL</name>
<dbReference type="SUPFAM" id="SSF110087">
    <property type="entry name" value="DR1885-like metal-binding protein"/>
    <property type="match status" value="1"/>
</dbReference>
<dbReference type="KEGG" id="phb:HYN04_06695"/>
<dbReference type="Proteomes" id="UP000247763">
    <property type="component" value="Chromosome"/>
</dbReference>
<feature type="chain" id="PRO_5016428415" description="Copper chaperone PCu(A)C" evidence="1">
    <location>
        <begin position="21"/>
        <end position="160"/>
    </location>
</feature>
<protein>
    <recommendedName>
        <fullName evidence="4">Copper chaperone PCu(A)C</fullName>
    </recommendedName>
</protein>
<dbReference type="AlphaFoldDB" id="A0A2Z3I154"/>
<dbReference type="Pfam" id="PF04314">
    <property type="entry name" value="PCuAC"/>
    <property type="match status" value="1"/>
</dbReference>
<proteinExistence type="predicted"/>